<sequence length="495" mass="57573">MLDFVFSIIFASLIYLFLKDRYRANKNWQQLNKWLPIRAGWPIIGNALEFKDLPDYLAKLPQMIPKKEKVLVLNFVGSTAIFVTEKEFVDFILSSQDLLYKSIDYKLYSKWLGNGLITGGGQEWRTRRRIINPSFNYSILENFLEIFDSNGKVLIEKLKKNPTKERIDIHHDITLYTLDVICEAAMGVKVNAQQDSDSAYVRNVSFLCQIGMTRAVSIIKNFDLLYPLTLDFYRELRAAKHLREVTDSVIKERSRWISNDDDELTDDCGRKKKMAFLDHLLKARIDGKPLPQEWIREEVNTFMFAGHDTSASAISFCLYFLSENPEVQKGVVEEQQSIFSDDIYRSSTLNDLNMMKYLECVIKETLRLCPSVPIYGRYVDKDINYKGNVIPKGTNIILFPFGMHRDEDYYPDPEKFDPSRFENPDEKRPYISFSAGPRNCIGQKFAWLEMKTIISKIIRNFELLPTNPRHKLVYSAETVLKSITGVDIGLKIRKW</sequence>
<evidence type="ECO:0008006" key="12">
    <source>
        <dbReference type="Google" id="ProtNLM"/>
    </source>
</evidence>
<feature type="binding site" description="axial binding residue" evidence="8">
    <location>
        <position position="440"/>
    </location>
    <ligand>
        <name>heme</name>
        <dbReference type="ChEBI" id="CHEBI:30413"/>
    </ligand>
    <ligandPart>
        <name>Fe</name>
        <dbReference type="ChEBI" id="CHEBI:18248"/>
    </ligandPart>
</feature>
<organism evidence="10 11">
    <name type="scientific">Phyllotreta striolata</name>
    <name type="common">Striped flea beetle</name>
    <name type="synonym">Crioceris striolata</name>
    <dbReference type="NCBI Taxonomy" id="444603"/>
    <lineage>
        <taxon>Eukaryota</taxon>
        <taxon>Metazoa</taxon>
        <taxon>Ecdysozoa</taxon>
        <taxon>Arthropoda</taxon>
        <taxon>Hexapoda</taxon>
        <taxon>Insecta</taxon>
        <taxon>Pterygota</taxon>
        <taxon>Neoptera</taxon>
        <taxon>Endopterygota</taxon>
        <taxon>Coleoptera</taxon>
        <taxon>Polyphaga</taxon>
        <taxon>Cucujiformia</taxon>
        <taxon>Chrysomeloidea</taxon>
        <taxon>Chrysomelidae</taxon>
        <taxon>Galerucinae</taxon>
        <taxon>Alticini</taxon>
        <taxon>Phyllotreta</taxon>
    </lineage>
</organism>
<evidence type="ECO:0000256" key="7">
    <source>
        <dbReference type="ARBA" id="ARBA00023033"/>
    </source>
</evidence>
<comment type="cofactor">
    <cofactor evidence="1 8">
        <name>heme</name>
        <dbReference type="ChEBI" id="CHEBI:30413"/>
    </cofactor>
</comment>
<dbReference type="PROSITE" id="PS00086">
    <property type="entry name" value="CYTOCHROME_P450"/>
    <property type="match status" value="1"/>
</dbReference>
<evidence type="ECO:0000256" key="4">
    <source>
        <dbReference type="ARBA" id="ARBA00022723"/>
    </source>
</evidence>
<dbReference type="PANTHER" id="PTHR24291">
    <property type="entry name" value="CYTOCHROME P450 FAMILY 4"/>
    <property type="match status" value="1"/>
</dbReference>
<keyword evidence="5 9" id="KW-0560">Oxidoreductase</keyword>
<protein>
    <recommendedName>
        <fullName evidence="12">Cytochrome P450</fullName>
    </recommendedName>
</protein>
<dbReference type="Gene3D" id="1.10.630.10">
    <property type="entry name" value="Cytochrome P450"/>
    <property type="match status" value="1"/>
</dbReference>
<evidence type="ECO:0000256" key="3">
    <source>
        <dbReference type="ARBA" id="ARBA00022617"/>
    </source>
</evidence>
<dbReference type="EMBL" id="OU900100">
    <property type="protein sequence ID" value="CAH1187334.1"/>
    <property type="molecule type" value="Genomic_DNA"/>
</dbReference>
<dbReference type="PRINTS" id="PR00385">
    <property type="entry name" value="P450"/>
</dbReference>
<evidence type="ECO:0000313" key="11">
    <source>
        <dbReference type="Proteomes" id="UP001153712"/>
    </source>
</evidence>
<dbReference type="Proteomes" id="UP001153712">
    <property type="component" value="Chromosome 7"/>
</dbReference>
<keyword evidence="4 8" id="KW-0479">Metal-binding</keyword>
<dbReference type="Pfam" id="PF00067">
    <property type="entry name" value="p450"/>
    <property type="match status" value="1"/>
</dbReference>
<gene>
    <name evidence="10" type="ORF">PHYEVI_LOCUS10430</name>
</gene>
<evidence type="ECO:0000256" key="8">
    <source>
        <dbReference type="PIRSR" id="PIRSR602401-1"/>
    </source>
</evidence>
<dbReference type="InterPro" id="IPR001128">
    <property type="entry name" value="Cyt_P450"/>
</dbReference>
<comment type="similarity">
    <text evidence="2 9">Belongs to the cytochrome P450 family.</text>
</comment>
<evidence type="ECO:0000313" key="10">
    <source>
        <dbReference type="EMBL" id="CAH1187334.1"/>
    </source>
</evidence>
<dbReference type="PANTHER" id="PTHR24291:SF187">
    <property type="entry name" value="CYTOCHROME P450 4AE1-RELATED"/>
    <property type="match status" value="1"/>
</dbReference>
<keyword evidence="11" id="KW-1185">Reference proteome</keyword>
<dbReference type="GO" id="GO:0016705">
    <property type="term" value="F:oxidoreductase activity, acting on paired donors, with incorporation or reduction of molecular oxygen"/>
    <property type="evidence" value="ECO:0007669"/>
    <property type="project" value="InterPro"/>
</dbReference>
<dbReference type="InterPro" id="IPR002401">
    <property type="entry name" value="Cyt_P450_E_grp-I"/>
</dbReference>
<evidence type="ECO:0000256" key="5">
    <source>
        <dbReference type="ARBA" id="ARBA00023002"/>
    </source>
</evidence>
<evidence type="ECO:0000256" key="6">
    <source>
        <dbReference type="ARBA" id="ARBA00023004"/>
    </source>
</evidence>
<proteinExistence type="inferred from homology"/>
<name>A0A9P0DT80_PHYSR</name>
<dbReference type="AlphaFoldDB" id="A0A9P0DT80"/>
<evidence type="ECO:0000256" key="1">
    <source>
        <dbReference type="ARBA" id="ARBA00001971"/>
    </source>
</evidence>
<keyword evidence="7 9" id="KW-0503">Monooxygenase</keyword>
<dbReference type="InterPro" id="IPR036396">
    <property type="entry name" value="Cyt_P450_sf"/>
</dbReference>
<dbReference type="GO" id="GO:0005506">
    <property type="term" value="F:iron ion binding"/>
    <property type="evidence" value="ECO:0007669"/>
    <property type="project" value="InterPro"/>
</dbReference>
<dbReference type="GO" id="GO:0020037">
    <property type="term" value="F:heme binding"/>
    <property type="evidence" value="ECO:0007669"/>
    <property type="project" value="InterPro"/>
</dbReference>
<keyword evidence="6 8" id="KW-0408">Iron</keyword>
<dbReference type="InterPro" id="IPR050196">
    <property type="entry name" value="Cytochrome_P450_Monoox"/>
</dbReference>
<keyword evidence="3 8" id="KW-0349">Heme</keyword>
<evidence type="ECO:0000256" key="9">
    <source>
        <dbReference type="RuleBase" id="RU000461"/>
    </source>
</evidence>
<dbReference type="CDD" id="cd20628">
    <property type="entry name" value="CYP4"/>
    <property type="match status" value="1"/>
</dbReference>
<dbReference type="PRINTS" id="PR00463">
    <property type="entry name" value="EP450I"/>
</dbReference>
<reference evidence="10" key="1">
    <citation type="submission" date="2022-01" db="EMBL/GenBank/DDBJ databases">
        <authorList>
            <person name="King R."/>
        </authorList>
    </citation>
    <scope>NUCLEOTIDE SEQUENCE</scope>
</reference>
<dbReference type="SUPFAM" id="SSF48264">
    <property type="entry name" value="Cytochrome P450"/>
    <property type="match status" value="1"/>
</dbReference>
<dbReference type="OrthoDB" id="1470350at2759"/>
<accession>A0A9P0DT80</accession>
<dbReference type="GO" id="GO:0004497">
    <property type="term" value="F:monooxygenase activity"/>
    <property type="evidence" value="ECO:0007669"/>
    <property type="project" value="UniProtKB-KW"/>
</dbReference>
<dbReference type="InterPro" id="IPR017972">
    <property type="entry name" value="Cyt_P450_CS"/>
</dbReference>
<evidence type="ECO:0000256" key="2">
    <source>
        <dbReference type="ARBA" id="ARBA00010617"/>
    </source>
</evidence>